<dbReference type="SUPFAM" id="SSF46785">
    <property type="entry name" value="Winged helix' DNA-binding domain"/>
    <property type="match status" value="1"/>
</dbReference>
<evidence type="ECO:0000313" key="5">
    <source>
        <dbReference type="EMBL" id="SNS35599.1"/>
    </source>
</evidence>
<keyword evidence="3" id="KW-0804">Transcription</keyword>
<reference evidence="5 6" key="1">
    <citation type="submission" date="2017-06" db="EMBL/GenBank/DDBJ databases">
        <authorList>
            <person name="Kim H.J."/>
            <person name="Triplett B.A."/>
        </authorList>
    </citation>
    <scope>NUCLEOTIDE SEQUENCE [LARGE SCALE GENOMIC DNA]</scope>
    <source>
        <strain evidence="5 6">DSM 43151</strain>
    </source>
</reference>
<sequence length="124" mass="13979">MTASLNPDMFDAACPTTAMPFQIGDKWTVMVVLCLEDGPRRFNELRVPLRRVTSKVLAETLRSMERDGLINRFAYDENPPRVEYELTPLGRTLLDLVDAARSWCSENMDDLVAARAAFTARDPA</sequence>
<organism evidence="5 6">
    <name type="scientific">Actinoplanes regularis</name>
    <dbReference type="NCBI Taxonomy" id="52697"/>
    <lineage>
        <taxon>Bacteria</taxon>
        <taxon>Bacillati</taxon>
        <taxon>Actinomycetota</taxon>
        <taxon>Actinomycetes</taxon>
        <taxon>Micromonosporales</taxon>
        <taxon>Micromonosporaceae</taxon>
        <taxon>Actinoplanes</taxon>
    </lineage>
</organism>
<name>A0A239DTM9_9ACTN</name>
<dbReference type="RefSeq" id="WP_089296613.1">
    <property type="nucleotide sequence ID" value="NZ_BOMU01000070.1"/>
</dbReference>
<dbReference type="GO" id="GO:0003677">
    <property type="term" value="F:DNA binding"/>
    <property type="evidence" value="ECO:0007669"/>
    <property type="project" value="UniProtKB-KW"/>
</dbReference>
<evidence type="ECO:0000313" key="6">
    <source>
        <dbReference type="Proteomes" id="UP000198415"/>
    </source>
</evidence>
<dbReference type="PANTHER" id="PTHR33204:SF18">
    <property type="entry name" value="TRANSCRIPTIONAL REGULATORY PROTEIN"/>
    <property type="match status" value="1"/>
</dbReference>
<gene>
    <name evidence="5" type="ORF">SAMN06264365_11487</name>
</gene>
<dbReference type="Pfam" id="PF01638">
    <property type="entry name" value="HxlR"/>
    <property type="match status" value="1"/>
</dbReference>
<keyword evidence="2" id="KW-0238">DNA-binding</keyword>
<dbReference type="PROSITE" id="PS51118">
    <property type="entry name" value="HTH_HXLR"/>
    <property type="match status" value="1"/>
</dbReference>
<dbReference type="AlphaFoldDB" id="A0A239DTM9"/>
<dbReference type="Proteomes" id="UP000198415">
    <property type="component" value="Unassembled WGS sequence"/>
</dbReference>
<dbReference type="InterPro" id="IPR036388">
    <property type="entry name" value="WH-like_DNA-bd_sf"/>
</dbReference>
<keyword evidence="6" id="KW-1185">Reference proteome</keyword>
<feature type="domain" description="HTH hxlR-type" evidence="4">
    <location>
        <begin position="14"/>
        <end position="112"/>
    </location>
</feature>
<dbReference type="InterPro" id="IPR036390">
    <property type="entry name" value="WH_DNA-bd_sf"/>
</dbReference>
<protein>
    <submittedName>
        <fullName evidence="5">Transcriptional regulator, HxlR family</fullName>
    </submittedName>
</protein>
<dbReference type="InterPro" id="IPR002577">
    <property type="entry name" value="HTH_HxlR"/>
</dbReference>
<evidence type="ECO:0000256" key="1">
    <source>
        <dbReference type="ARBA" id="ARBA00023015"/>
    </source>
</evidence>
<keyword evidence="1" id="KW-0805">Transcription regulation</keyword>
<accession>A0A239DTM9</accession>
<evidence type="ECO:0000259" key="4">
    <source>
        <dbReference type="PROSITE" id="PS51118"/>
    </source>
</evidence>
<dbReference type="Gene3D" id="1.10.10.10">
    <property type="entry name" value="Winged helix-like DNA-binding domain superfamily/Winged helix DNA-binding domain"/>
    <property type="match status" value="1"/>
</dbReference>
<dbReference type="PANTHER" id="PTHR33204">
    <property type="entry name" value="TRANSCRIPTIONAL REGULATOR, MARR FAMILY"/>
    <property type="match status" value="1"/>
</dbReference>
<dbReference type="OrthoDB" id="3293788at2"/>
<evidence type="ECO:0000256" key="2">
    <source>
        <dbReference type="ARBA" id="ARBA00023125"/>
    </source>
</evidence>
<dbReference type="EMBL" id="FZNR01000014">
    <property type="protein sequence ID" value="SNS35599.1"/>
    <property type="molecule type" value="Genomic_DNA"/>
</dbReference>
<proteinExistence type="predicted"/>
<evidence type="ECO:0000256" key="3">
    <source>
        <dbReference type="ARBA" id="ARBA00023163"/>
    </source>
</evidence>